<sequence length="25" mass="2959">MQGKSLKQLNGMQWLIRGYQRHNTA</sequence>
<evidence type="ECO:0000313" key="1">
    <source>
        <dbReference type="EMBL" id="MBX54035.1"/>
    </source>
</evidence>
<protein>
    <submittedName>
        <fullName evidence="1">Uncharacterized protein</fullName>
    </submittedName>
</protein>
<dbReference type="EMBL" id="GGEC01073551">
    <property type="protein sequence ID" value="MBX54035.1"/>
    <property type="molecule type" value="Transcribed_RNA"/>
</dbReference>
<organism evidence="1">
    <name type="scientific">Rhizophora mucronata</name>
    <name type="common">Asiatic mangrove</name>
    <dbReference type="NCBI Taxonomy" id="61149"/>
    <lineage>
        <taxon>Eukaryota</taxon>
        <taxon>Viridiplantae</taxon>
        <taxon>Streptophyta</taxon>
        <taxon>Embryophyta</taxon>
        <taxon>Tracheophyta</taxon>
        <taxon>Spermatophyta</taxon>
        <taxon>Magnoliopsida</taxon>
        <taxon>eudicotyledons</taxon>
        <taxon>Gunneridae</taxon>
        <taxon>Pentapetalae</taxon>
        <taxon>rosids</taxon>
        <taxon>fabids</taxon>
        <taxon>Malpighiales</taxon>
        <taxon>Rhizophoraceae</taxon>
        <taxon>Rhizophora</taxon>
    </lineage>
</organism>
<name>A0A2P2PH36_RHIMU</name>
<dbReference type="AlphaFoldDB" id="A0A2P2PH36"/>
<proteinExistence type="predicted"/>
<accession>A0A2P2PH36</accession>
<reference evidence="1" key="1">
    <citation type="submission" date="2018-02" db="EMBL/GenBank/DDBJ databases">
        <title>Rhizophora mucronata_Transcriptome.</title>
        <authorList>
            <person name="Meera S.P."/>
            <person name="Sreeshan A."/>
            <person name="Augustine A."/>
        </authorList>
    </citation>
    <scope>NUCLEOTIDE SEQUENCE</scope>
    <source>
        <tissue evidence="1">Leaf</tissue>
    </source>
</reference>